<sequence length="529" mass="58761">MGAPPPSSQTTPLPDDLPFRIISRTIGLGAYAFIRKACPTDQPKPVIAVKFINKAHAFRQGRLQPKQLQKELALHKFLGKHQNIIHFLASGEDVSWTWIAMELADGGDLFDKIEADVGVGMDIAHFYFTQLISAVSYMHSKGVAHRDIKPENILLSGEGNLKLADFGLAALFRKVGESQVRLCNTVCGSPPYIAPEIVSGKRHKRQDILASGYAPDICDIWSCGVVLFVLLVGNTPWDEPTQQSYEFNQYVASNGRMGDDLWKKIPSEILSLLRGMLKLNPKERFTLDEVRTHPWFTRHNPHLSSSGTAANPISLATQMLENLRIDFNAQPTLSQRDSQNDAMDLDIPRFAATQPETPLDNNPFDWEKPPRIAAAGVSASQPMHHTRISHGLLDQIADDPSLSQFTPTPSVPLSLTQMAKRFRDIVPAYSLARFLSPLSLSLLAPLLVEALHNLGVASRVQEAAEGQVWIKIDTHDTRQQALKGTITAERISEELVEVRFVKAKGDPLQWRRFFKKVVVLCKDGILVPG</sequence>
<comment type="catalytic activity">
    <reaction evidence="7">
        <text>L-threonyl-[protein] + ATP = O-phospho-L-threonyl-[protein] + ADP + H(+)</text>
        <dbReference type="Rhea" id="RHEA:46608"/>
        <dbReference type="Rhea" id="RHEA-COMP:11060"/>
        <dbReference type="Rhea" id="RHEA-COMP:11605"/>
        <dbReference type="ChEBI" id="CHEBI:15378"/>
        <dbReference type="ChEBI" id="CHEBI:30013"/>
        <dbReference type="ChEBI" id="CHEBI:30616"/>
        <dbReference type="ChEBI" id="CHEBI:61977"/>
        <dbReference type="ChEBI" id="CHEBI:456216"/>
        <dbReference type="EC" id="2.7.11.1"/>
    </reaction>
</comment>
<comment type="catalytic activity">
    <reaction evidence="8">
        <text>L-seryl-[protein] + ATP = O-phospho-L-seryl-[protein] + ADP + H(+)</text>
        <dbReference type="Rhea" id="RHEA:17989"/>
        <dbReference type="Rhea" id="RHEA-COMP:9863"/>
        <dbReference type="Rhea" id="RHEA-COMP:11604"/>
        <dbReference type="ChEBI" id="CHEBI:15378"/>
        <dbReference type="ChEBI" id="CHEBI:29999"/>
        <dbReference type="ChEBI" id="CHEBI:30616"/>
        <dbReference type="ChEBI" id="CHEBI:83421"/>
        <dbReference type="ChEBI" id="CHEBI:456216"/>
        <dbReference type="EC" id="2.7.11.1"/>
    </reaction>
</comment>
<dbReference type="PANTHER" id="PTHR43895">
    <property type="entry name" value="CALCIUM/CALMODULIN-DEPENDENT PROTEIN KINASE KINASE-RELATED"/>
    <property type="match status" value="1"/>
</dbReference>
<dbReference type="InterPro" id="IPR000719">
    <property type="entry name" value="Prot_kinase_dom"/>
</dbReference>
<evidence type="ECO:0000256" key="8">
    <source>
        <dbReference type="ARBA" id="ARBA00048679"/>
    </source>
</evidence>
<organism evidence="11 12">
    <name type="scientific">Patellaria atrata CBS 101060</name>
    <dbReference type="NCBI Taxonomy" id="1346257"/>
    <lineage>
        <taxon>Eukaryota</taxon>
        <taxon>Fungi</taxon>
        <taxon>Dikarya</taxon>
        <taxon>Ascomycota</taxon>
        <taxon>Pezizomycotina</taxon>
        <taxon>Dothideomycetes</taxon>
        <taxon>Dothideomycetes incertae sedis</taxon>
        <taxon>Patellariales</taxon>
        <taxon>Patellariaceae</taxon>
        <taxon>Patellaria</taxon>
    </lineage>
</organism>
<keyword evidence="4 9" id="KW-0547">Nucleotide-binding</keyword>
<gene>
    <name evidence="11" type="ORF">M501DRAFT_1009887</name>
</gene>
<reference evidence="11" key="1">
    <citation type="journal article" date="2020" name="Stud. Mycol.">
        <title>101 Dothideomycetes genomes: a test case for predicting lifestyles and emergence of pathogens.</title>
        <authorList>
            <person name="Haridas S."/>
            <person name="Albert R."/>
            <person name="Binder M."/>
            <person name="Bloem J."/>
            <person name="Labutti K."/>
            <person name="Salamov A."/>
            <person name="Andreopoulos B."/>
            <person name="Baker S."/>
            <person name="Barry K."/>
            <person name="Bills G."/>
            <person name="Bluhm B."/>
            <person name="Cannon C."/>
            <person name="Castanera R."/>
            <person name="Culley D."/>
            <person name="Daum C."/>
            <person name="Ezra D."/>
            <person name="Gonzalez J."/>
            <person name="Henrissat B."/>
            <person name="Kuo A."/>
            <person name="Liang C."/>
            <person name="Lipzen A."/>
            <person name="Lutzoni F."/>
            <person name="Magnuson J."/>
            <person name="Mondo S."/>
            <person name="Nolan M."/>
            <person name="Ohm R."/>
            <person name="Pangilinan J."/>
            <person name="Park H.-J."/>
            <person name="Ramirez L."/>
            <person name="Alfaro M."/>
            <person name="Sun H."/>
            <person name="Tritt A."/>
            <person name="Yoshinaga Y."/>
            <person name="Zwiers L.-H."/>
            <person name="Turgeon B."/>
            <person name="Goodwin S."/>
            <person name="Spatafora J."/>
            <person name="Crous P."/>
            <person name="Grigoriev I."/>
        </authorList>
    </citation>
    <scope>NUCLEOTIDE SEQUENCE</scope>
    <source>
        <strain evidence="11">CBS 101060</strain>
    </source>
</reference>
<feature type="domain" description="Protein kinase" evidence="10">
    <location>
        <begin position="20"/>
        <end position="296"/>
    </location>
</feature>
<keyword evidence="2" id="KW-0723">Serine/threonine-protein kinase</keyword>
<evidence type="ECO:0000256" key="3">
    <source>
        <dbReference type="ARBA" id="ARBA00022679"/>
    </source>
</evidence>
<dbReference type="PROSITE" id="PS00107">
    <property type="entry name" value="PROTEIN_KINASE_ATP"/>
    <property type="match status" value="1"/>
</dbReference>
<evidence type="ECO:0000259" key="10">
    <source>
        <dbReference type="PROSITE" id="PS50011"/>
    </source>
</evidence>
<dbReference type="InterPro" id="IPR008271">
    <property type="entry name" value="Ser/Thr_kinase_AS"/>
</dbReference>
<evidence type="ECO:0000256" key="2">
    <source>
        <dbReference type="ARBA" id="ARBA00022527"/>
    </source>
</evidence>
<dbReference type="GO" id="GO:0007095">
    <property type="term" value="P:mitotic G2 DNA damage checkpoint signaling"/>
    <property type="evidence" value="ECO:0007669"/>
    <property type="project" value="TreeGrafter"/>
</dbReference>
<dbReference type="EC" id="2.7.11.1" evidence="1"/>
<dbReference type="Proteomes" id="UP000799429">
    <property type="component" value="Unassembled WGS sequence"/>
</dbReference>
<evidence type="ECO:0000313" key="11">
    <source>
        <dbReference type="EMBL" id="KAF2840630.1"/>
    </source>
</evidence>
<dbReference type="AlphaFoldDB" id="A0A9P4VSN7"/>
<keyword evidence="6 9" id="KW-0067">ATP-binding</keyword>
<evidence type="ECO:0000256" key="9">
    <source>
        <dbReference type="PROSITE-ProRule" id="PRU10141"/>
    </source>
</evidence>
<dbReference type="SUPFAM" id="SSF56112">
    <property type="entry name" value="Protein kinase-like (PK-like)"/>
    <property type="match status" value="1"/>
</dbReference>
<name>A0A9P4VSN7_9PEZI</name>
<evidence type="ECO:0000256" key="4">
    <source>
        <dbReference type="ARBA" id="ARBA00022741"/>
    </source>
</evidence>
<dbReference type="InterPro" id="IPR017441">
    <property type="entry name" value="Protein_kinase_ATP_BS"/>
</dbReference>
<evidence type="ECO:0000256" key="5">
    <source>
        <dbReference type="ARBA" id="ARBA00022777"/>
    </source>
</evidence>
<keyword evidence="5" id="KW-0418">Kinase</keyword>
<dbReference type="OrthoDB" id="539158at2759"/>
<evidence type="ECO:0000256" key="6">
    <source>
        <dbReference type="ARBA" id="ARBA00022840"/>
    </source>
</evidence>
<dbReference type="GO" id="GO:0035861">
    <property type="term" value="C:site of double-strand break"/>
    <property type="evidence" value="ECO:0007669"/>
    <property type="project" value="TreeGrafter"/>
</dbReference>
<dbReference type="GO" id="GO:0005737">
    <property type="term" value="C:cytoplasm"/>
    <property type="evidence" value="ECO:0007669"/>
    <property type="project" value="TreeGrafter"/>
</dbReference>
<dbReference type="GO" id="GO:0005524">
    <property type="term" value="F:ATP binding"/>
    <property type="evidence" value="ECO:0007669"/>
    <property type="project" value="UniProtKB-UniRule"/>
</dbReference>
<dbReference type="FunFam" id="1.10.510.10:FF:000692">
    <property type="entry name" value="Serine/threonine protein kinase, variant"/>
    <property type="match status" value="1"/>
</dbReference>
<evidence type="ECO:0000256" key="1">
    <source>
        <dbReference type="ARBA" id="ARBA00012513"/>
    </source>
</evidence>
<dbReference type="PROSITE" id="PS00108">
    <property type="entry name" value="PROTEIN_KINASE_ST"/>
    <property type="match status" value="1"/>
</dbReference>
<evidence type="ECO:0000256" key="7">
    <source>
        <dbReference type="ARBA" id="ARBA00047899"/>
    </source>
</evidence>
<dbReference type="EMBL" id="MU006092">
    <property type="protein sequence ID" value="KAF2840630.1"/>
    <property type="molecule type" value="Genomic_DNA"/>
</dbReference>
<proteinExistence type="predicted"/>
<protein>
    <recommendedName>
        <fullName evidence="1">non-specific serine/threonine protein kinase</fullName>
        <ecNumber evidence="1">2.7.11.1</ecNumber>
    </recommendedName>
</protein>
<dbReference type="InterPro" id="IPR011009">
    <property type="entry name" value="Kinase-like_dom_sf"/>
</dbReference>
<evidence type="ECO:0000313" key="12">
    <source>
        <dbReference type="Proteomes" id="UP000799429"/>
    </source>
</evidence>
<dbReference type="GO" id="GO:0005634">
    <property type="term" value="C:nucleus"/>
    <property type="evidence" value="ECO:0007669"/>
    <property type="project" value="TreeGrafter"/>
</dbReference>
<dbReference type="SMART" id="SM00220">
    <property type="entry name" value="S_TKc"/>
    <property type="match status" value="1"/>
</dbReference>
<dbReference type="Pfam" id="PF00069">
    <property type="entry name" value="Pkinase"/>
    <property type="match status" value="1"/>
</dbReference>
<dbReference type="GO" id="GO:0004674">
    <property type="term" value="F:protein serine/threonine kinase activity"/>
    <property type="evidence" value="ECO:0007669"/>
    <property type="project" value="UniProtKB-KW"/>
</dbReference>
<comment type="caution">
    <text evidence="11">The sequence shown here is derived from an EMBL/GenBank/DDBJ whole genome shotgun (WGS) entry which is preliminary data.</text>
</comment>
<dbReference type="PANTHER" id="PTHR43895:SF32">
    <property type="entry name" value="SERINE_THREONINE-PROTEIN KINASE CHK1"/>
    <property type="match status" value="1"/>
</dbReference>
<accession>A0A9P4VSN7</accession>
<keyword evidence="3" id="KW-0808">Transferase</keyword>
<dbReference type="PROSITE" id="PS50011">
    <property type="entry name" value="PROTEIN_KINASE_DOM"/>
    <property type="match status" value="1"/>
</dbReference>
<keyword evidence="12" id="KW-1185">Reference proteome</keyword>
<dbReference type="Gene3D" id="1.10.510.10">
    <property type="entry name" value="Transferase(Phosphotransferase) domain 1"/>
    <property type="match status" value="1"/>
</dbReference>
<feature type="binding site" evidence="9">
    <location>
        <position position="50"/>
    </location>
    <ligand>
        <name>ATP</name>
        <dbReference type="ChEBI" id="CHEBI:30616"/>
    </ligand>
</feature>